<dbReference type="EMBL" id="AKKU01000001">
    <property type="protein sequence ID" value="EIW90341.1"/>
    <property type="molecule type" value="Genomic_DNA"/>
</dbReference>
<comment type="caution">
    <text evidence="2">The sequence shown here is derived from an EMBL/GenBank/DDBJ whole genome shotgun (WGS) entry which is preliminary data.</text>
</comment>
<reference evidence="2 3" key="1">
    <citation type="journal article" date="2012" name="J. Bacteriol.">
        <title>Genome Sequence of Pectin-Degrading Alishewanella agri, Isolated from Landfill Soil.</title>
        <authorList>
            <person name="Kim J."/>
            <person name="Jung J."/>
            <person name="Sung J.S."/>
            <person name="Chun J."/>
            <person name="Park W."/>
        </authorList>
    </citation>
    <scope>NUCLEOTIDE SEQUENCE [LARGE SCALE GENOMIC DNA]</scope>
    <source>
        <strain evidence="2 3">BL06</strain>
    </source>
</reference>
<dbReference type="eggNOG" id="COG0265">
    <property type="taxonomic scope" value="Bacteria"/>
</dbReference>
<proteinExistence type="predicted"/>
<keyword evidence="3" id="KW-1185">Reference proteome</keyword>
<accession>I8UAR3</accession>
<protein>
    <submittedName>
        <fullName evidence="2">Peptidase S1 and S6 chymotrypsin/Hap</fullName>
    </submittedName>
</protein>
<keyword evidence="1" id="KW-0732">Signal</keyword>
<dbReference type="STRING" id="1195246.AGRI_00680"/>
<dbReference type="RefSeq" id="WP_008983115.1">
    <property type="nucleotide sequence ID" value="NZ_AKKU01000001.1"/>
</dbReference>
<feature type="chain" id="PRO_5003715201" evidence="1">
    <location>
        <begin position="22"/>
        <end position="252"/>
    </location>
</feature>
<evidence type="ECO:0000256" key="1">
    <source>
        <dbReference type="SAM" id="SignalP"/>
    </source>
</evidence>
<name>I8UAR3_9ALTE</name>
<evidence type="ECO:0000313" key="3">
    <source>
        <dbReference type="Proteomes" id="UP000035062"/>
    </source>
</evidence>
<sequence>MRHVFLNLLILTLLLPLAASAKPLSDTIKQVKPGIVAIGIFNPTASPRVRLVGTGFVVTPGNRIVTNYHVIAAPLDSNRQEQYVVLSGQGSQVVQHFIQKQDTAMAYDLAILHIEQSLPQLTLHRSNNLVTEGAEVAITGFPITQILGLYPATHRGIIAAHTPIAIPVDNSANLHAAAVRRLGAPYLVYQLDLMAYPGNSGSPLYLADSGEVIGIINQVYIKSTREAVLSDPSGITYAIPVQHLINLLEQPN</sequence>
<dbReference type="Gene3D" id="2.40.10.10">
    <property type="entry name" value="Trypsin-like serine proteases"/>
    <property type="match status" value="2"/>
</dbReference>
<dbReference type="InterPro" id="IPR009003">
    <property type="entry name" value="Peptidase_S1_PA"/>
</dbReference>
<dbReference type="InterPro" id="IPR043504">
    <property type="entry name" value="Peptidase_S1_PA_chymotrypsin"/>
</dbReference>
<evidence type="ECO:0000313" key="2">
    <source>
        <dbReference type="EMBL" id="EIW90341.1"/>
    </source>
</evidence>
<dbReference type="PANTHER" id="PTHR43019">
    <property type="entry name" value="SERINE ENDOPROTEASE DEGS"/>
    <property type="match status" value="1"/>
</dbReference>
<organism evidence="2 3">
    <name type="scientific">Alishewanella agri BL06</name>
    <dbReference type="NCBI Taxonomy" id="1195246"/>
    <lineage>
        <taxon>Bacteria</taxon>
        <taxon>Pseudomonadati</taxon>
        <taxon>Pseudomonadota</taxon>
        <taxon>Gammaproteobacteria</taxon>
        <taxon>Alteromonadales</taxon>
        <taxon>Alteromonadaceae</taxon>
        <taxon>Alishewanella</taxon>
    </lineage>
</organism>
<feature type="signal peptide" evidence="1">
    <location>
        <begin position="1"/>
        <end position="21"/>
    </location>
</feature>
<dbReference type="PANTHER" id="PTHR43019:SF23">
    <property type="entry name" value="PROTEASE DO-LIKE 5, CHLOROPLASTIC"/>
    <property type="match status" value="1"/>
</dbReference>
<dbReference type="PATRIC" id="fig|1195246.3.peg.138"/>
<dbReference type="SUPFAM" id="SSF50494">
    <property type="entry name" value="Trypsin-like serine proteases"/>
    <property type="match status" value="1"/>
</dbReference>
<dbReference type="AlphaFoldDB" id="I8UAR3"/>
<dbReference type="Pfam" id="PF13365">
    <property type="entry name" value="Trypsin_2"/>
    <property type="match status" value="1"/>
</dbReference>
<dbReference type="Proteomes" id="UP000035062">
    <property type="component" value="Unassembled WGS sequence"/>
</dbReference>
<gene>
    <name evidence="2" type="ORF">AGRI_00680</name>
</gene>